<feature type="domain" description="Myb-like" evidence="2">
    <location>
        <begin position="287"/>
        <end position="357"/>
    </location>
</feature>
<organism evidence="3 4">
    <name type="scientific">Adiantum capillus-veneris</name>
    <name type="common">Maidenhair fern</name>
    <dbReference type="NCBI Taxonomy" id="13818"/>
    <lineage>
        <taxon>Eukaryota</taxon>
        <taxon>Viridiplantae</taxon>
        <taxon>Streptophyta</taxon>
        <taxon>Embryophyta</taxon>
        <taxon>Tracheophyta</taxon>
        <taxon>Polypodiopsida</taxon>
        <taxon>Polypodiidae</taxon>
        <taxon>Polypodiales</taxon>
        <taxon>Pteridineae</taxon>
        <taxon>Pteridaceae</taxon>
        <taxon>Vittarioideae</taxon>
        <taxon>Adiantum</taxon>
    </lineage>
</organism>
<accession>A0A9D4V9E8</accession>
<proteinExistence type="predicted"/>
<protein>
    <recommendedName>
        <fullName evidence="2">Myb-like domain-containing protein</fullName>
    </recommendedName>
</protein>
<dbReference type="AlphaFoldDB" id="A0A9D4V9E8"/>
<name>A0A9D4V9E8_ADICA</name>
<gene>
    <name evidence="3" type="ORF">GOP47_0002048</name>
</gene>
<comment type="caution">
    <text evidence="3">The sequence shown here is derived from an EMBL/GenBank/DDBJ whole genome shotgun (WGS) entry which is preliminary data.</text>
</comment>
<reference evidence="3" key="1">
    <citation type="submission" date="2021-01" db="EMBL/GenBank/DDBJ databases">
        <title>Adiantum capillus-veneris genome.</title>
        <authorList>
            <person name="Fang Y."/>
            <person name="Liao Q."/>
        </authorList>
    </citation>
    <scope>NUCLEOTIDE SEQUENCE</scope>
    <source>
        <strain evidence="3">H3</strain>
        <tissue evidence="3">Leaf</tissue>
    </source>
</reference>
<dbReference type="Proteomes" id="UP000886520">
    <property type="component" value="Chromosome 2"/>
</dbReference>
<dbReference type="PROSITE" id="PS50090">
    <property type="entry name" value="MYB_LIKE"/>
    <property type="match status" value="1"/>
</dbReference>
<feature type="compositionally biased region" description="Low complexity" evidence="1">
    <location>
        <begin position="433"/>
        <end position="450"/>
    </location>
</feature>
<evidence type="ECO:0000313" key="4">
    <source>
        <dbReference type="Proteomes" id="UP000886520"/>
    </source>
</evidence>
<dbReference type="PANTHER" id="PTHR33492:SF14">
    <property type="entry name" value="MYB-LIKE DOMAIN-CONTAINING PROTEIN"/>
    <property type="match status" value="1"/>
</dbReference>
<dbReference type="PANTHER" id="PTHR33492">
    <property type="entry name" value="OSJNBA0043A12.37 PROTEIN-RELATED"/>
    <property type="match status" value="1"/>
</dbReference>
<keyword evidence="4" id="KW-1185">Reference proteome</keyword>
<evidence type="ECO:0000259" key="2">
    <source>
        <dbReference type="PROSITE" id="PS50090"/>
    </source>
</evidence>
<dbReference type="Pfam" id="PF13837">
    <property type="entry name" value="Myb_DNA-bind_4"/>
    <property type="match status" value="1"/>
</dbReference>
<evidence type="ECO:0000256" key="1">
    <source>
        <dbReference type="SAM" id="MobiDB-lite"/>
    </source>
</evidence>
<evidence type="ECO:0000313" key="3">
    <source>
        <dbReference type="EMBL" id="KAI5082305.1"/>
    </source>
</evidence>
<dbReference type="Gene3D" id="1.10.10.60">
    <property type="entry name" value="Homeodomain-like"/>
    <property type="match status" value="1"/>
</dbReference>
<feature type="region of interest" description="Disordered" evidence="1">
    <location>
        <begin position="420"/>
        <end position="450"/>
    </location>
</feature>
<dbReference type="InterPro" id="IPR044822">
    <property type="entry name" value="Myb_DNA-bind_4"/>
</dbReference>
<dbReference type="InterPro" id="IPR001005">
    <property type="entry name" value="SANT/Myb"/>
</dbReference>
<dbReference type="EMBL" id="JABFUD020000003">
    <property type="protein sequence ID" value="KAI5082305.1"/>
    <property type="molecule type" value="Genomic_DNA"/>
</dbReference>
<sequence>MDEQKAASILRSIENDGVVIRQSAIHSVPDESVITSESKHQIDTSGLMIGGENFCSKAATYTREESLNGEQCRPYSIQVGTPPSSKYVSCLETEVDERTLSTLSPKHSSKQCKSHGWPMMSYMNAMGIFSASANGVSSNSGSISNGYISISAHGAINSNGILAQGGSNAAVIHGGSANAVTECPDIANCGKNGPGLSNGSSMCHNDTASNGSNKSATKMCTSATSLLNGSLIGSDNSGITSPDGIQNGPGMINGNHNGAGIANGSTHGVNTGTEMACINGSATNAGKKRSRSAPWSIAEMLALIDAKRNERQQSMSYKTRGLKLPGAEKWKLVSRYLESKEMERSGSQCQDKWENMMKDYKAVRDWQQQHCNADKDDNMEGGSGGRNYFKHMTNKERKEARLPPQMDEAIFSSLHAIQNEKEEQRRMSSGSRSPSVPKLKPMPPLSSSSASIFQDYPQFFSHQKPHPSSALDLPHGGQKLGQILPLLQVPLTIAHSNTNTADPAHRMDSINREELTCTAQVMQENLQENKASCNTSYLPNIQPPLDATQSEQIKETASLVKVLVALADAVKTVAQKL</sequence>
<dbReference type="OrthoDB" id="1876347at2759"/>